<evidence type="ECO:0000256" key="1">
    <source>
        <dbReference type="ARBA" id="ARBA00022741"/>
    </source>
</evidence>
<dbReference type="Pfam" id="PF00271">
    <property type="entry name" value="Helicase_C"/>
    <property type="match status" value="1"/>
</dbReference>
<evidence type="ECO:0000256" key="3">
    <source>
        <dbReference type="ARBA" id="ARBA00023125"/>
    </source>
</evidence>
<feature type="domain" description="Helicase ATP-binding" evidence="4">
    <location>
        <begin position="153"/>
        <end position="305"/>
    </location>
</feature>
<organism evidence="6 7">
    <name type="scientific">Granulicatella seriolae</name>
    <dbReference type="NCBI Taxonomy" id="2967226"/>
    <lineage>
        <taxon>Bacteria</taxon>
        <taxon>Bacillati</taxon>
        <taxon>Bacillota</taxon>
        <taxon>Bacilli</taxon>
        <taxon>Lactobacillales</taxon>
        <taxon>Carnobacteriaceae</taxon>
        <taxon>Granulicatella</taxon>
    </lineage>
</organism>
<dbReference type="EMBL" id="JANHNZ010000006">
    <property type="protein sequence ID" value="MCQ9210282.1"/>
    <property type="molecule type" value="Genomic_DNA"/>
</dbReference>
<keyword evidence="6" id="KW-0378">Hydrolase</keyword>
<proteinExistence type="predicted"/>
<name>A0ABT1WP13_9LACT</name>
<dbReference type="SMART" id="SM00490">
    <property type="entry name" value="HELICc"/>
    <property type="match status" value="1"/>
</dbReference>
<dbReference type="InterPro" id="IPR006935">
    <property type="entry name" value="Helicase/UvrB_N"/>
</dbReference>
<gene>
    <name evidence="6" type="ORF">NPA36_06935</name>
</gene>
<feature type="domain" description="Helicase C-terminal" evidence="5">
    <location>
        <begin position="333"/>
        <end position="485"/>
    </location>
</feature>
<dbReference type="RefSeq" id="WP_256945395.1">
    <property type="nucleotide sequence ID" value="NZ_JANHNZ010000006.1"/>
</dbReference>
<dbReference type="PROSITE" id="PS51194">
    <property type="entry name" value="HELICASE_CTER"/>
    <property type="match status" value="1"/>
</dbReference>
<protein>
    <submittedName>
        <fullName evidence="6">Helicase-related protein</fullName>
    </submittedName>
</protein>
<dbReference type="SMART" id="SM00487">
    <property type="entry name" value="DEXDc"/>
    <property type="match status" value="1"/>
</dbReference>
<evidence type="ECO:0000313" key="6">
    <source>
        <dbReference type="EMBL" id="MCQ9210282.1"/>
    </source>
</evidence>
<keyword evidence="2" id="KW-0067">ATP-binding</keyword>
<keyword evidence="1" id="KW-0547">Nucleotide-binding</keyword>
<reference evidence="6" key="2">
    <citation type="journal article" date="2023" name="Curr. Microbiol.">
        <title>Granulicatella seriolae sp. nov., a Novel Facultative Anaerobe Isolated from Yellowtail Marine Fish.</title>
        <authorList>
            <person name="Lee M."/>
            <person name="Choi Y.J."/>
            <person name="Farooq A."/>
            <person name="Jeong J.B."/>
            <person name="Jung M.Y."/>
        </authorList>
    </citation>
    <scope>NUCLEOTIDE SEQUENCE</scope>
    <source>
        <strain evidence="6">S8</strain>
    </source>
</reference>
<evidence type="ECO:0000259" key="4">
    <source>
        <dbReference type="PROSITE" id="PS51192"/>
    </source>
</evidence>
<accession>A0ABT1WP13</accession>
<evidence type="ECO:0000313" key="7">
    <source>
        <dbReference type="Proteomes" id="UP001059480"/>
    </source>
</evidence>
<dbReference type="InterPro" id="IPR001650">
    <property type="entry name" value="Helicase_C-like"/>
</dbReference>
<dbReference type="SUPFAM" id="SSF52540">
    <property type="entry name" value="P-loop containing nucleoside triphosphate hydrolases"/>
    <property type="match status" value="1"/>
</dbReference>
<dbReference type="PROSITE" id="PS51192">
    <property type="entry name" value="HELICASE_ATP_BIND_1"/>
    <property type="match status" value="1"/>
</dbReference>
<dbReference type="InterPro" id="IPR027417">
    <property type="entry name" value="P-loop_NTPase"/>
</dbReference>
<dbReference type="GO" id="GO:0004386">
    <property type="term" value="F:helicase activity"/>
    <property type="evidence" value="ECO:0007669"/>
    <property type="project" value="UniProtKB-KW"/>
</dbReference>
<comment type="caution">
    <text evidence="6">The sequence shown here is derived from an EMBL/GenBank/DDBJ whole genome shotgun (WGS) entry which is preliminary data.</text>
</comment>
<dbReference type="Gene3D" id="3.40.50.300">
    <property type="entry name" value="P-loop containing nucleotide triphosphate hydrolases"/>
    <property type="match status" value="2"/>
</dbReference>
<dbReference type="Proteomes" id="UP001059480">
    <property type="component" value="Unassembled WGS sequence"/>
</dbReference>
<keyword evidence="6" id="KW-0347">Helicase</keyword>
<sequence length="485" mass="54858">MKARKLTERVMVLSGDVSSLVDSLLEQAKGRLLRRGEFLGIDDPFLLDELLQNTPQIDRVQGFVKDKSGWVCSRCGTKDAELRAIGPCTCCHKECFYCLACLQMGKIKRCSWLYTHSIQEESVGSSPTRSVEVYYKGQLSKEQAAISQELVDIYHRTENKNHLVWAVTGAGKTEMVFAVIKTCLEENGRVAIVSPRIDVCLELAPRLCEAFPNQTHDLLYGESPSKYSGAEITVATTHQMLRFNKAFQLIIVDEVDAFPYTNQEMLPYAVSRALSPNGQMIQLTATPTKEIHKQIAKNQLSLSILPARYHQKPLPQPSYRWIGDWQLYLKQGQLPPTMKAWIKGKLHQKKMFLLFVPSITSLEPLELALKSSFPLARFTTVSSVDPQRVEKIANMRKQEYDFLVTTTILERGVTFPGVDVFVLGAEQEIFSRQVLVQIAGRVGRTLDCSRGQVIFGHFGKSRAMVEAKKEIRQMNRLARQKNLIK</sequence>
<dbReference type="InterPro" id="IPR014001">
    <property type="entry name" value="Helicase_ATP-bd"/>
</dbReference>
<dbReference type="PANTHER" id="PTHR30580:SF1">
    <property type="entry name" value="COMF OPERON PROTEIN 1"/>
    <property type="match status" value="1"/>
</dbReference>
<evidence type="ECO:0000256" key="2">
    <source>
        <dbReference type="ARBA" id="ARBA00022840"/>
    </source>
</evidence>
<keyword evidence="7" id="KW-1185">Reference proteome</keyword>
<evidence type="ECO:0000259" key="5">
    <source>
        <dbReference type="PROSITE" id="PS51194"/>
    </source>
</evidence>
<reference evidence="6" key="3">
    <citation type="journal article" date="2023" name="Microbiol. Resour. Announc.">
        <title>Draft Genome Sequence of Granulicatella sp. Strain S8, Isolated from a Marine Fish, Seriola quinqueradiata.</title>
        <authorList>
            <person name="Lee M."/>
            <person name="Farooq A."/>
            <person name="Jeong J.B."/>
            <person name="Jung M.Y."/>
        </authorList>
    </citation>
    <scope>NUCLEOTIDE SEQUENCE</scope>
    <source>
        <strain evidence="6">S8</strain>
    </source>
</reference>
<reference evidence="6" key="1">
    <citation type="submission" date="2022-07" db="EMBL/GenBank/DDBJ databases">
        <authorList>
            <person name="Jung M.-Y."/>
            <person name="Lee M."/>
        </authorList>
    </citation>
    <scope>NUCLEOTIDE SEQUENCE</scope>
    <source>
        <strain evidence="6">S8</strain>
    </source>
</reference>
<dbReference type="PANTHER" id="PTHR30580">
    <property type="entry name" value="PRIMOSOMAL PROTEIN N"/>
    <property type="match status" value="1"/>
</dbReference>
<dbReference type="Pfam" id="PF04851">
    <property type="entry name" value="ResIII"/>
    <property type="match status" value="1"/>
</dbReference>
<keyword evidence="3" id="KW-0238">DNA-binding</keyword>